<keyword evidence="4" id="KW-1003">Cell membrane</keyword>
<dbReference type="Pfam" id="PF01032">
    <property type="entry name" value="FecCD"/>
    <property type="match status" value="1"/>
</dbReference>
<keyword evidence="6 8" id="KW-1133">Transmembrane helix</keyword>
<comment type="caution">
    <text evidence="9">The sequence shown here is derived from an EMBL/GenBank/DDBJ whole genome shotgun (WGS) entry which is preliminary data.</text>
</comment>
<evidence type="ECO:0000256" key="2">
    <source>
        <dbReference type="ARBA" id="ARBA00007935"/>
    </source>
</evidence>
<feature type="transmembrane region" description="Helical" evidence="8">
    <location>
        <begin position="14"/>
        <end position="34"/>
    </location>
</feature>
<evidence type="ECO:0000256" key="1">
    <source>
        <dbReference type="ARBA" id="ARBA00004651"/>
    </source>
</evidence>
<evidence type="ECO:0000256" key="3">
    <source>
        <dbReference type="ARBA" id="ARBA00022448"/>
    </source>
</evidence>
<dbReference type="PANTHER" id="PTHR30472:SF1">
    <property type="entry name" value="FE(3+) DICITRATE TRANSPORT SYSTEM PERMEASE PROTEIN FECC-RELATED"/>
    <property type="match status" value="1"/>
</dbReference>
<name>A0ABN2AR89_9ACTN</name>
<sequence length="339" mass="34705">MPGSPEGRAPSRRLVGLLVATVLLGALLLLSIAIGSKNIPLSVVIEALRHDTGKGDAYVVWDLRVPRTAVGLCVGIALGLSGALIQALTRNPLADPGILGVSAGAEFFVALGIALFGVTAVSGYVWFAFAGALVVTVVVYAIGSAGRGGADPIHLTLAGVAIGALLSGIVTAMVLSDPRSFDRMRGWYAGSLVDRGWDILLPVLPFLVLGTLLAAVAASALNAIALGDDLATSLGAGITRTRVIVVVAVTLLAGGATAICGPVGFVGLMVPHVARWFTGPEQRWILAYTLVLAPSLLLASDVIGRLVIRPGELPVGLVTAFVGAPMLIALVRRRRVSAL</sequence>
<keyword evidence="5 8" id="KW-0812">Transmembrane</keyword>
<comment type="subcellular location">
    <subcellularLocation>
        <location evidence="1">Cell membrane</location>
        <topology evidence="1">Multi-pass membrane protein</topology>
    </subcellularLocation>
</comment>
<dbReference type="Proteomes" id="UP001500842">
    <property type="component" value="Unassembled WGS sequence"/>
</dbReference>
<feature type="transmembrane region" description="Helical" evidence="8">
    <location>
        <begin position="155"/>
        <end position="175"/>
    </location>
</feature>
<evidence type="ECO:0000256" key="6">
    <source>
        <dbReference type="ARBA" id="ARBA00022989"/>
    </source>
</evidence>
<keyword evidence="7 8" id="KW-0472">Membrane</keyword>
<evidence type="ECO:0000313" key="9">
    <source>
        <dbReference type="EMBL" id="GAA1524593.1"/>
    </source>
</evidence>
<dbReference type="EMBL" id="BAAAOR010000024">
    <property type="protein sequence ID" value="GAA1524593.1"/>
    <property type="molecule type" value="Genomic_DNA"/>
</dbReference>
<feature type="transmembrane region" description="Helical" evidence="8">
    <location>
        <begin position="285"/>
        <end position="308"/>
    </location>
</feature>
<dbReference type="InterPro" id="IPR000522">
    <property type="entry name" value="ABC_transptr_permease_BtuC"/>
</dbReference>
<feature type="transmembrane region" description="Helical" evidence="8">
    <location>
        <begin position="199"/>
        <end position="222"/>
    </location>
</feature>
<evidence type="ECO:0000313" key="10">
    <source>
        <dbReference type="Proteomes" id="UP001500842"/>
    </source>
</evidence>
<dbReference type="SUPFAM" id="SSF81345">
    <property type="entry name" value="ABC transporter involved in vitamin B12 uptake, BtuC"/>
    <property type="match status" value="1"/>
</dbReference>
<accession>A0ABN2AR89</accession>
<feature type="transmembrane region" description="Helical" evidence="8">
    <location>
        <begin position="315"/>
        <end position="332"/>
    </location>
</feature>
<feature type="transmembrane region" description="Helical" evidence="8">
    <location>
        <begin position="124"/>
        <end position="143"/>
    </location>
</feature>
<organism evidence="9 10">
    <name type="scientific">Nocardioides humi</name>
    <dbReference type="NCBI Taxonomy" id="449461"/>
    <lineage>
        <taxon>Bacteria</taxon>
        <taxon>Bacillati</taxon>
        <taxon>Actinomycetota</taxon>
        <taxon>Actinomycetes</taxon>
        <taxon>Propionibacteriales</taxon>
        <taxon>Nocardioidaceae</taxon>
        <taxon>Nocardioides</taxon>
    </lineage>
</organism>
<keyword evidence="3" id="KW-0813">Transport</keyword>
<comment type="similarity">
    <text evidence="2">Belongs to the binding-protein-dependent transport system permease family. FecCD subfamily.</text>
</comment>
<dbReference type="RefSeq" id="WP_181410931.1">
    <property type="nucleotide sequence ID" value="NZ_BAAAOR010000024.1"/>
</dbReference>
<gene>
    <name evidence="9" type="ORF">GCM10009788_30440</name>
</gene>
<dbReference type="InterPro" id="IPR037294">
    <property type="entry name" value="ABC_BtuC-like"/>
</dbReference>
<evidence type="ECO:0000256" key="5">
    <source>
        <dbReference type="ARBA" id="ARBA00022692"/>
    </source>
</evidence>
<protein>
    <submittedName>
        <fullName evidence="9">Iron chelate uptake ABC transporter family permease subunit</fullName>
    </submittedName>
</protein>
<proteinExistence type="inferred from homology"/>
<feature type="transmembrane region" description="Helical" evidence="8">
    <location>
        <begin position="97"/>
        <end position="118"/>
    </location>
</feature>
<feature type="transmembrane region" description="Helical" evidence="8">
    <location>
        <begin position="68"/>
        <end position="85"/>
    </location>
</feature>
<dbReference type="Gene3D" id="1.10.3470.10">
    <property type="entry name" value="ABC transporter involved in vitamin B12 uptake, BtuC"/>
    <property type="match status" value="1"/>
</dbReference>
<reference evidence="9 10" key="1">
    <citation type="journal article" date="2019" name="Int. J. Syst. Evol. Microbiol.">
        <title>The Global Catalogue of Microorganisms (GCM) 10K type strain sequencing project: providing services to taxonomists for standard genome sequencing and annotation.</title>
        <authorList>
            <consortium name="The Broad Institute Genomics Platform"/>
            <consortium name="The Broad Institute Genome Sequencing Center for Infectious Disease"/>
            <person name="Wu L."/>
            <person name="Ma J."/>
        </authorList>
    </citation>
    <scope>NUCLEOTIDE SEQUENCE [LARGE SCALE GENOMIC DNA]</scope>
    <source>
        <strain evidence="9 10">JCM 14942</strain>
    </source>
</reference>
<dbReference type="PANTHER" id="PTHR30472">
    <property type="entry name" value="FERRIC ENTEROBACTIN TRANSPORT SYSTEM PERMEASE PROTEIN"/>
    <property type="match status" value="1"/>
</dbReference>
<evidence type="ECO:0000256" key="8">
    <source>
        <dbReference type="SAM" id="Phobius"/>
    </source>
</evidence>
<dbReference type="CDD" id="cd06550">
    <property type="entry name" value="TM_ABC_iron-siderophores_like"/>
    <property type="match status" value="1"/>
</dbReference>
<keyword evidence="10" id="KW-1185">Reference proteome</keyword>
<feature type="transmembrane region" description="Helical" evidence="8">
    <location>
        <begin position="243"/>
        <end position="265"/>
    </location>
</feature>
<evidence type="ECO:0000256" key="4">
    <source>
        <dbReference type="ARBA" id="ARBA00022475"/>
    </source>
</evidence>
<evidence type="ECO:0000256" key="7">
    <source>
        <dbReference type="ARBA" id="ARBA00023136"/>
    </source>
</evidence>